<dbReference type="InterPro" id="IPR006047">
    <property type="entry name" value="GH13_cat_dom"/>
</dbReference>
<evidence type="ECO:0000256" key="6">
    <source>
        <dbReference type="PIRSR" id="PIRSR000463-1"/>
    </source>
</evidence>
<gene>
    <name evidence="8" type="ORF">CSB45_00180</name>
</gene>
<dbReference type="EC" id="2.4.1.18" evidence="3"/>
<comment type="similarity">
    <text evidence="2">Belongs to the glycosyl hydrolase 13 family. GlgB subfamily.</text>
</comment>
<sequence length="661" mass="75791">MCIPKLVKQDPWLEPYTRSIQARMDRFAQAKRKQQAQGAFTHAHDYYGEHREGGCILIREWAPFCERIFLLCDLSGWQENENFAFTRLNDYGDWEISLDEKAFGHGSHYRLLMHWPGGAGERIPAYARHVAQDRETYIFTAQLWMPEKPYKWKNPEPRVRGAVPPPLIYEAHVGMAREKGGIGTFEEFRRDILPRIRAAGYNTIQFMALMEHPYYASFGYQVSSFFALSSRYGSPEEFKALVDDCHGLGIRVIMDLVHSHGVKNEVEGIGFQDGSSTLYFHGGSRGYHPAWDSRCFDYGKDETRNFLLSNCRFWLEEYKLDGFRFDGVTSMIYLDHGLGASFDHYDKYFNGNVDEDALLYLSLANDLVHSIRPSALTIAEDMSGLPGIASSPEDGGCGFDYRLTMGLPDYWIKLIKEQRDEDWLVSRIWDVLNNRRWGEKHISYSESHDQALVGDKTILFRLMDAAMYTDMALSVESLAADRGLCFYKLINLLTFSVGGEGYMTFMGNEFGHPEWIDFPREGNNWSYHYARRQWSLADNPELRYNRLLNFTEAMLKSCAGALVPDYAQRLHCHDGDGVLAYSRGGLLFVININRMRSYTDYGIPAEEGPWELVFNTDAPEFDGVGRLPKELTLSSFWDGDGVARLKLYIPSGTGQVFRKIS</sequence>
<dbReference type="Pfam" id="PF02806">
    <property type="entry name" value="Alpha-amylase_C"/>
    <property type="match status" value="1"/>
</dbReference>
<dbReference type="Pfam" id="PF00128">
    <property type="entry name" value="Alpha-amylase"/>
    <property type="match status" value="1"/>
</dbReference>
<evidence type="ECO:0000256" key="4">
    <source>
        <dbReference type="ARBA" id="ARBA00022676"/>
    </source>
</evidence>
<dbReference type="SUPFAM" id="SSF51011">
    <property type="entry name" value="Glycosyl hydrolase domain"/>
    <property type="match status" value="1"/>
</dbReference>
<dbReference type="SUPFAM" id="SSF81296">
    <property type="entry name" value="E set domains"/>
    <property type="match status" value="1"/>
</dbReference>
<proteinExistence type="inferred from homology"/>
<feature type="active site" description="Nucleophile" evidence="6">
    <location>
        <position position="326"/>
    </location>
</feature>
<dbReference type="PANTHER" id="PTHR43651">
    <property type="entry name" value="1,4-ALPHA-GLUCAN-BRANCHING ENZYME"/>
    <property type="match status" value="1"/>
</dbReference>
<dbReference type="GO" id="GO:0005737">
    <property type="term" value="C:cytoplasm"/>
    <property type="evidence" value="ECO:0007669"/>
    <property type="project" value="TreeGrafter"/>
</dbReference>
<evidence type="ECO:0000256" key="3">
    <source>
        <dbReference type="ARBA" id="ARBA00012541"/>
    </source>
</evidence>
<dbReference type="CDD" id="cd11321">
    <property type="entry name" value="AmyAc_bac_euk_BE"/>
    <property type="match status" value="1"/>
</dbReference>
<dbReference type="GO" id="GO:0005978">
    <property type="term" value="P:glycogen biosynthetic process"/>
    <property type="evidence" value="ECO:0007669"/>
    <property type="project" value="InterPro"/>
</dbReference>
<keyword evidence="5" id="KW-0808">Transferase</keyword>
<evidence type="ECO:0000259" key="7">
    <source>
        <dbReference type="SMART" id="SM00642"/>
    </source>
</evidence>
<comment type="catalytic activity">
    <reaction evidence="1">
        <text>Transfers a segment of a (1-&gt;4)-alpha-D-glucan chain to a primary hydroxy group in a similar glucan chain.</text>
        <dbReference type="EC" id="2.4.1.18"/>
    </reaction>
</comment>
<organism evidence="8 9">
    <name type="scientific">candidate division KSB3 bacterium</name>
    <dbReference type="NCBI Taxonomy" id="2044937"/>
    <lineage>
        <taxon>Bacteria</taxon>
        <taxon>candidate division KSB3</taxon>
    </lineage>
</organism>
<dbReference type="Proteomes" id="UP000229740">
    <property type="component" value="Unassembled WGS sequence"/>
</dbReference>
<accession>A0A2G6EGA9</accession>
<dbReference type="InterPro" id="IPR014756">
    <property type="entry name" value="Ig_E-set"/>
</dbReference>
<dbReference type="Gene3D" id="3.20.20.80">
    <property type="entry name" value="Glycosidases"/>
    <property type="match status" value="1"/>
</dbReference>
<reference evidence="8 9" key="1">
    <citation type="submission" date="2017-10" db="EMBL/GenBank/DDBJ databases">
        <title>Novel microbial diversity and functional potential in the marine mammal oral microbiome.</title>
        <authorList>
            <person name="Dudek N.K."/>
            <person name="Sun C.L."/>
            <person name="Burstein D."/>
            <person name="Kantor R.S."/>
            <person name="Aliaga Goltsman D.S."/>
            <person name="Bik E.M."/>
            <person name="Thomas B.C."/>
            <person name="Banfield J.F."/>
            <person name="Relman D.A."/>
        </authorList>
    </citation>
    <scope>NUCLEOTIDE SEQUENCE [LARGE SCALE GENOMIC DNA]</scope>
    <source>
        <strain evidence="8">DOLZORAL124_49_17</strain>
    </source>
</reference>
<dbReference type="InterPro" id="IPR013780">
    <property type="entry name" value="Glyco_hydro_b"/>
</dbReference>
<keyword evidence="4" id="KW-0328">Glycosyltransferase</keyword>
<dbReference type="Pfam" id="PF02922">
    <property type="entry name" value="CBM_48"/>
    <property type="match status" value="1"/>
</dbReference>
<dbReference type="GO" id="GO:0004553">
    <property type="term" value="F:hydrolase activity, hydrolyzing O-glycosyl compounds"/>
    <property type="evidence" value="ECO:0007669"/>
    <property type="project" value="InterPro"/>
</dbReference>
<dbReference type="InterPro" id="IPR013783">
    <property type="entry name" value="Ig-like_fold"/>
</dbReference>
<dbReference type="Gene3D" id="2.60.40.1180">
    <property type="entry name" value="Golgi alpha-mannosidase II"/>
    <property type="match status" value="1"/>
</dbReference>
<dbReference type="InterPro" id="IPR006048">
    <property type="entry name" value="A-amylase/branching_C"/>
</dbReference>
<dbReference type="InterPro" id="IPR037439">
    <property type="entry name" value="Branching_enzy"/>
</dbReference>
<dbReference type="GO" id="GO:0003844">
    <property type="term" value="F:1,4-alpha-glucan branching enzyme activity"/>
    <property type="evidence" value="ECO:0007669"/>
    <property type="project" value="UniProtKB-EC"/>
</dbReference>
<evidence type="ECO:0000256" key="5">
    <source>
        <dbReference type="ARBA" id="ARBA00022679"/>
    </source>
</evidence>
<evidence type="ECO:0000256" key="1">
    <source>
        <dbReference type="ARBA" id="ARBA00000826"/>
    </source>
</evidence>
<dbReference type="GO" id="GO:0043169">
    <property type="term" value="F:cation binding"/>
    <property type="evidence" value="ECO:0007669"/>
    <property type="project" value="InterPro"/>
</dbReference>
<dbReference type="SUPFAM" id="SSF51445">
    <property type="entry name" value="(Trans)glycosidases"/>
    <property type="match status" value="1"/>
</dbReference>
<dbReference type="AlphaFoldDB" id="A0A2G6EGA9"/>
<name>A0A2G6EGA9_9BACT</name>
<dbReference type="PANTHER" id="PTHR43651:SF3">
    <property type="entry name" value="1,4-ALPHA-GLUCAN-BRANCHING ENZYME"/>
    <property type="match status" value="1"/>
</dbReference>
<dbReference type="PIRSF" id="PIRSF000463">
    <property type="entry name" value="GlgB"/>
    <property type="match status" value="1"/>
</dbReference>
<evidence type="ECO:0000313" key="9">
    <source>
        <dbReference type="Proteomes" id="UP000229740"/>
    </source>
</evidence>
<feature type="domain" description="Glycosyl hydrolase family 13 catalytic" evidence="7">
    <location>
        <begin position="172"/>
        <end position="535"/>
    </location>
</feature>
<comment type="caution">
    <text evidence="8">The sequence shown here is derived from an EMBL/GenBank/DDBJ whole genome shotgun (WGS) entry which is preliminary data.</text>
</comment>
<dbReference type="EMBL" id="PDPS01000003">
    <property type="protein sequence ID" value="PID60718.1"/>
    <property type="molecule type" value="Genomic_DNA"/>
</dbReference>
<feature type="active site" description="Proton donor" evidence="6">
    <location>
        <position position="380"/>
    </location>
</feature>
<protein>
    <recommendedName>
        <fullName evidence="3">1,4-alpha-glucan branching enzyme</fullName>
        <ecNumber evidence="3">2.4.1.18</ecNumber>
    </recommendedName>
</protein>
<evidence type="ECO:0000256" key="2">
    <source>
        <dbReference type="ARBA" id="ARBA00009000"/>
    </source>
</evidence>
<dbReference type="InterPro" id="IPR017853">
    <property type="entry name" value="GH"/>
</dbReference>
<dbReference type="SMART" id="SM00642">
    <property type="entry name" value="Aamy"/>
    <property type="match status" value="1"/>
</dbReference>
<dbReference type="Gene3D" id="2.60.40.10">
    <property type="entry name" value="Immunoglobulins"/>
    <property type="match status" value="1"/>
</dbReference>
<evidence type="ECO:0000313" key="8">
    <source>
        <dbReference type="EMBL" id="PID60718.1"/>
    </source>
</evidence>
<dbReference type="InterPro" id="IPR004193">
    <property type="entry name" value="Glyco_hydro_13_N"/>
</dbReference>